<gene>
    <name evidence="11" type="ORF">SAMN06295900_105400</name>
</gene>
<dbReference type="AlphaFoldDB" id="A0A1X7EHZ4"/>
<dbReference type="EMBL" id="FXAH01000005">
    <property type="protein sequence ID" value="SMF33871.1"/>
    <property type="molecule type" value="Genomic_DNA"/>
</dbReference>
<dbReference type="GO" id="GO:0051603">
    <property type="term" value="P:proteolysis involved in protein catabolic process"/>
    <property type="evidence" value="ECO:0007669"/>
    <property type="project" value="TreeGrafter"/>
</dbReference>
<evidence type="ECO:0000256" key="5">
    <source>
        <dbReference type="ARBA" id="ARBA00023049"/>
    </source>
</evidence>
<dbReference type="RefSeq" id="WP_085227622.1">
    <property type="nucleotide sequence ID" value="NZ_BSQD01000004.1"/>
</dbReference>
<keyword evidence="3 6" id="KW-0378">Hydrolase</keyword>
<dbReference type="Gene3D" id="3.30.2010.10">
    <property type="entry name" value="Metalloproteases ('zincins'), catalytic domain"/>
    <property type="match status" value="1"/>
</dbReference>
<dbReference type="InterPro" id="IPR051156">
    <property type="entry name" value="Mito/Outer_Membr_Metalloprot"/>
</dbReference>
<dbReference type="Pfam" id="PF23368">
    <property type="entry name" value="DUF7092"/>
    <property type="match status" value="1"/>
</dbReference>
<keyword evidence="8" id="KW-1133">Transmembrane helix</keyword>
<evidence type="ECO:0000256" key="4">
    <source>
        <dbReference type="ARBA" id="ARBA00022833"/>
    </source>
</evidence>
<evidence type="ECO:0000256" key="3">
    <source>
        <dbReference type="ARBA" id="ARBA00022801"/>
    </source>
</evidence>
<sequence>MNPTAAARYFDGRSGAEHPVTLRWEQADLAIEDAAGERTRWPLDQVRASQPDPDGVVSLWCTGGAGRVLVHRTALPSGLLKHERRSYRPMAWLALTVAAFAVIVAVIRAPGLGAVLVPGSVQNQLGAMTLAALTELGPVCSGAEGQRALDRLESRLAHAARIPEPVQIVVLDDSLVNALALPGSRIVVMKGLIDQAQSANELAGVMAHETAHIASRDPVNEMVRRYGIRMMAALFGLDIGFGNLSSMAGNLASLSYSRDTERTADMHAAEYLHAAGLRSDGLAVFFRRLQAREGQTGVPDFLSDHPRTKERAAWSAGTPNGADALTEAQWRAVRAMCKSPGGASGRPAH</sequence>
<dbReference type="GO" id="GO:0004222">
    <property type="term" value="F:metalloendopeptidase activity"/>
    <property type="evidence" value="ECO:0007669"/>
    <property type="project" value="InterPro"/>
</dbReference>
<feature type="compositionally biased region" description="Basic and acidic residues" evidence="7">
    <location>
        <begin position="302"/>
        <end position="312"/>
    </location>
</feature>
<evidence type="ECO:0000256" key="8">
    <source>
        <dbReference type="SAM" id="Phobius"/>
    </source>
</evidence>
<feature type="transmembrane region" description="Helical" evidence="8">
    <location>
        <begin position="90"/>
        <end position="107"/>
    </location>
</feature>
<dbReference type="CDD" id="cd07332">
    <property type="entry name" value="M48C_Oma1_like"/>
    <property type="match status" value="1"/>
</dbReference>
<evidence type="ECO:0000313" key="12">
    <source>
        <dbReference type="Proteomes" id="UP000192911"/>
    </source>
</evidence>
<keyword evidence="1 6" id="KW-0645">Protease</keyword>
<feature type="domain" description="Peptidase M48" evidence="9">
    <location>
        <begin position="146"/>
        <end position="312"/>
    </location>
</feature>
<evidence type="ECO:0000256" key="7">
    <source>
        <dbReference type="SAM" id="MobiDB-lite"/>
    </source>
</evidence>
<keyword evidence="12" id="KW-1185">Reference proteome</keyword>
<accession>A0A1X7EHZ4</accession>
<protein>
    <submittedName>
        <fullName evidence="11">Peptidase family M48</fullName>
    </submittedName>
</protein>
<dbReference type="GO" id="GO:0046872">
    <property type="term" value="F:metal ion binding"/>
    <property type="evidence" value="ECO:0007669"/>
    <property type="project" value="UniProtKB-KW"/>
</dbReference>
<comment type="cofactor">
    <cofactor evidence="6">
        <name>Zn(2+)</name>
        <dbReference type="ChEBI" id="CHEBI:29105"/>
    </cofactor>
    <text evidence="6">Binds 1 zinc ion per subunit.</text>
</comment>
<dbReference type="Proteomes" id="UP000192911">
    <property type="component" value="Unassembled WGS sequence"/>
</dbReference>
<evidence type="ECO:0000259" key="10">
    <source>
        <dbReference type="Pfam" id="PF23368"/>
    </source>
</evidence>
<name>A0A1X7EHZ4_TRICW</name>
<keyword evidence="8" id="KW-0472">Membrane</keyword>
<dbReference type="OrthoDB" id="9810445at2"/>
<dbReference type="InterPro" id="IPR001915">
    <property type="entry name" value="Peptidase_M48"/>
</dbReference>
<dbReference type="Pfam" id="PF01435">
    <property type="entry name" value="Peptidase_M48"/>
    <property type="match status" value="1"/>
</dbReference>
<keyword evidence="5 6" id="KW-0482">Metalloprotease</keyword>
<keyword evidence="4 6" id="KW-0862">Zinc</keyword>
<reference evidence="12" key="1">
    <citation type="submission" date="2017-04" db="EMBL/GenBank/DDBJ databases">
        <authorList>
            <person name="Varghese N."/>
            <person name="Submissions S."/>
        </authorList>
    </citation>
    <scope>NUCLEOTIDE SEQUENCE [LARGE SCALE GENOMIC DNA]</scope>
    <source>
        <strain evidence="12">Ballard 720</strain>
    </source>
</reference>
<proteinExistence type="inferred from homology"/>
<dbReference type="STRING" id="28094.SAMN06295900_105400"/>
<evidence type="ECO:0000256" key="2">
    <source>
        <dbReference type="ARBA" id="ARBA00022723"/>
    </source>
</evidence>
<keyword evidence="8" id="KW-0812">Transmembrane</keyword>
<evidence type="ECO:0000259" key="9">
    <source>
        <dbReference type="Pfam" id="PF01435"/>
    </source>
</evidence>
<feature type="region of interest" description="Disordered" evidence="7">
    <location>
        <begin position="297"/>
        <end position="318"/>
    </location>
</feature>
<evidence type="ECO:0000256" key="6">
    <source>
        <dbReference type="RuleBase" id="RU003983"/>
    </source>
</evidence>
<organism evidence="11 12">
    <name type="scientific">Trinickia caryophylli</name>
    <name type="common">Paraburkholderia caryophylli</name>
    <dbReference type="NCBI Taxonomy" id="28094"/>
    <lineage>
        <taxon>Bacteria</taxon>
        <taxon>Pseudomonadati</taxon>
        <taxon>Pseudomonadota</taxon>
        <taxon>Betaproteobacteria</taxon>
        <taxon>Burkholderiales</taxon>
        <taxon>Burkholderiaceae</taxon>
        <taxon>Trinickia</taxon>
    </lineage>
</organism>
<evidence type="ECO:0000313" key="11">
    <source>
        <dbReference type="EMBL" id="SMF33871.1"/>
    </source>
</evidence>
<dbReference type="PANTHER" id="PTHR22726">
    <property type="entry name" value="METALLOENDOPEPTIDASE OMA1"/>
    <property type="match status" value="1"/>
</dbReference>
<dbReference type="PANTHER" id="PTHR22726:SF1">
    <property type="entry name" value="METALLOENDOPEPTIDASE OMA1, MITOCHONDRIAL"/>
    <property type="match status" value="1"/>
</dbReference>
<keyword evidence="2" id="KW-0479">Metal-binding</keyword>
<dbReference type="GO" id="GO:0016020">
    <property type="term" value="C:membrane"/>
    <property type="evidence" value="ECO:0007669"/>
    <property type="project" value="TreeGrafter"/>
</dbReference>
<dbReference type="GeneID" id="95553517"/>
<comment type="similarity">
    <text evidence="6">Belongs to the peptidase M48 family.</text>
</comment>
<evidence type="ECO:0000256" key="1">
    <source>
        <dbReference type="ARBA" id="ARBA00022670"/>
    </source>
</evidence>
<dbReference type="InterPro" id="IPR055518">
    <property type="entry name" value="DUF7092"/>
</dbReference>
<feature type="domain" description="DUF7092" evidence="10">
    <location>
        <begin position="5"/>
        <end position="52"/>
    </location>
</feature>